<evidence type="ECO:0000259" key="1">
    <source>
        <dbReference type="Pfam" id="PF07707"/>
    </source>
</evidence>
<reference evidence="2 3" key="1">
    <citation type="journal article" date="2020" name="Cell">
        <title>Large-Scale Comparative Analyses of Tick Genomes Elucidate Their Genetic Diversity and Vector Capacities.</title>
        <authorList>
            <consortium name="Tick Genome and Microbiome Consortium (TIGMIC)"/>
            <person name="Jia N."/>
            <person name="Wang J."/>
            <person name="Shi W."/>
            <person name="Du L."/>
            <person name="Sun Y."/>
            <person name="Zhan W."/>
            <person name="Jiang J.F."/>
            <person name="Wang Q."/>
            <person name="Zhang B."/>
            <person name="Ji P."/>
            <person name="Bell-Sakyi L."/>
            <person name="Cui X.M."/>
            <person name="Yuan T.T."/>
            <person name="Jiang B.G."/>
            <person name="Yang W.F."/>
            <person name="Lam T.T."/>
            <person name="Chang Q.C."/>
            <person name="Ding S.J."/>
            <person name="Wang X.J."/>
            <person name="Zhu J.G."/>
            <person name="Ruan X.D."/>
            <person name="Zhao L."/>
            <person name="Wei J.T."/>
            <person name="Ye R.Z."/>
            <person name="Que T.C."/>
            <person name="Du C.H."/>
            <person name="Zhou Y.H."/>
            <person name="Cheng J.X."/>
            <person name="Dai P.F."/>
            <person name="Guo W.B."/>
            <person name="Han X.H."/>
            <person name="Huang E.J."/>
            <person name="Li L.F."/>
            <person name="Wei W."/>
            <person name="Gao Y.C."/>
            <person name="Liu J.Z."/>
            <person name="Shao H.Z."/>
            <person name="Wang X."/>
            <person name="Wang C.C."/>
            <person name="Yang T.C."/>
            <person name="Huo Q.B."/>
            <person name="Li W."/>
            <person name="Chen H.Y."/>
            <person name="Chen S.E."/>
            <person name="Zhou L.G."/>
            <person name="Ni X.B."/>
            <person name="Tian J.H."/>
            <person name="Sheng Y."/>
            <person name="Liu T."/>
            <person name="Pan Y.S."/>
            <person name="Xia L.Y."/>
            <person name="Li J."/>
            <person name="Zhao F."/>
            <person name="Cao W.C."/>
        </authorList>
    </citation>
    <scope>NUCLEOTIDE SEQUENCE [LARGE SCALE GENOMIC DNA]</scope>
    <source>
        <strain evidence="2">HaeL-2018</strain>
    </source>
</reference>
<accession>A0A9J6FDE6</accession>
<dbReference type="VEuPathDB" id="VectorBase:HLOH_059443"/>
<dbReference type="OrthoDB" id="6534992at2759"/>
<proteinExistence type="predicted"/>
<name>A0A9J6FDE6_HAELO</name>
<sequence length="152" mass="17528">MWTTSPQFESLTPNDLRSVLCNDQLHSPNEVECAFGAILKWMAGNFEDRRCHLPRLLPLIRLAFCSRADMDKVESDPLVRASEQALEVLFVVKRTLSQEPVDDVHWRARMDLFERRWLKPRVPKDVLFMFGVGRVARLTTSSRITAVRVAGF</sequence>
<gene>
    <name evidence="2" type="ORF">HPB48_002831</name>
</gene>
<evidence type="ECO:0000313" key="3">
    <source>
        <dbReference type="Proteomes" id="UP000821853"/>
    </source>
</evidence>
<dbReference type="Gene3D" id="1.25.40.420">
    <property type="match status" value="1"/>
</dbReference>
<dbReference type="Pfam" id="PF07707">
    <property type="entry name" value="BACK"/>
    <property type="match status" value="1"/>
</dbReference>
<comment type="caution">
    <text evidence="2">The sequence shown here is derived from an EMBL/GenBank/DDBJ whole genome shotgun (WGS) entry which is preliminary data.</text>
</comment>
<dbReference type="InterPro" id="IPR011705">
    <property type="entry name" value="BACK"/>
</dbReference>
<dbReference type="Proteomes" id="UP000821853">
    <property type="component" value="Chromosome 1"/>
</dbReference>
<keyword evidence="3" id="KW-1185">Reference proteome</keyword>
<protein>
    <recommendedName>
        <fullName evidence="1">BACK domain-containing protein</fullName>
    </recommendedName>
</protein>
<feature type="domain" description="BACK" evidence="1">
    <location>
        <begin position="4"/>
        <end position="72"/>
    </location>
</feature>
<organism evidence="2 3">
    <name type="scientific">Haemaphysalis longicornis</name>
    <name type="common">Bush tick</name>
    <dbReference type="NCBI Taxonomy" id="44386"/>
    <lineage>
        <taxon>Eukaryota</taxon>
        <taxon>Metazoa</taxon>
        <taxon>Ecdysozoa</taxon>
        <taxon>Arthropoda</taxon>
        <taxon>Chelicerata</taxon>
        <taxon>Arachnida</taxon>
        <taxon>Acari</taxon>
        <taxon>Parasitiformes</taxon>
        <taxon>Ixodida</taxon>
        <taxon>Ixodoidea</taxon>
        <taxon>Ixodidae</taxon>
        <taxon>Haemaphysalinae</taxon>
        <taxon>Haemaphysalis</taxon>
    </lineage>
</organism>
<dbReference type="AlphaFoldDB" id="A0A9J6FDE6"/>
<evidence type="ECO:0000313" key="2">
    <source>
        <dbReference type="EMBL" id="KAH9360807.1"/>
    </source>
</evidence>
<dbReference type="EMBL" id="JABSTR010000001">
    <property type="protein sequence ID" value="KAH9360807.1"/>
    <property type="molecule type" value="Genomic_DNA"/>
</dbReference>